<organism evidence="2 3">
    <name type="scientific">Armillaria luteobubalina</name>
    <dbReference type="NCBI Taxonomy" id="153913"/>
    <lineage>
        <taxon>Eukaryota</taxon>
        <taxon>Fungi</taxon>
        <taxon>Dikarya</taxon>
        <taxon>Basidiomycota</taxon>
        <taxon>Agaricomycotina</taxon>
        <taxon>Agaricomycetes</taxon>
        <taxon>Agaricomycetidae</taxon>
        <taxon>Agaricales</taxon>
        <taxon>Marasmiineae</taxon>
        <taxon>Physalacriaceae</taxon>
        <taxon>Armillaria</taxon>
    </lineage>
</organism>
<feature type="region of interest" description="Disordered" evidence="1">
    <location>
        <begin position="186"/>
        <end position="214"/>
    </location>
</feature>
<proteinExistence type="predicted"/>
<feature type="region of interest" description="Disordered" evidence="1">
    <location>
        <begin position="432"/>
        <end position="453"/>
    </location>
</feature>
<gene>
    <name evidence="2" type="ORF">EDD18DRAFT_1106011</name>
</gene>
<evidence type="ECO:0000313" key="2">
    <source>
        <dbReference type="EMBL" id="KAK0496131.1"/>
    </source>
</evidence>
<sequence length="620" mass="68584">MSPPSLLGHLIGRVVCSSTGGLVIRQKAEGTGISTLLEILHVNGDGTHQCTPMYSTLRHTDGWDPSGIVFGNGRSFKRTDPSHASLHLRMPVLPLGESSTVTARGCVMSITAHYQTMDVGSVPSSDPEESEYEYQMSEEPQSDHIEVYDSDSEEELETVQEINIMVQDNAIPDAPDHDAFMDIDSMPSTPSRGDADTDDPFGWRGHDGPEHEPSLNDTIDLQGLFGALQSNRPPRTVQTPPPRLEPVPVVPVDPLVLARLLTDQDTLMGASTDIYEPPPVDPDWSPNPPPDNQEFLHEEEHMDDKRLGDHKSLPGDGNQTFYIEYNLFMGGSACGEEHDTACLGSVQPKDIFYTQMTHQEIGRLDHILDTAVGEEWTGPCLSCKEKDVIDAGTSWRLPCFVVYLVPSLWNVSSPSDRGTLPGMSVDVQVEEAMQPNDTKSRRPTTVTRPPMTPVAPMEPAQWVEWDLMYSGMIDLLAELDRRPWNMAFKWFAAVQAAIAISGSVGVLHIGRGFNQSLKPVQEWMLVWLRSKGITLMAIGIRTFQNWVLSLCTDLEAIFWDLTERKMRGELSSKETVLHNTIKKQWAKEVQGMIGVSRGDISLGGGIVTRCEISRVANGFT</sequence>
<name>A0AA39Q6C4_9AGAR</name>
<dbReference type="EMBL" id="JAUEPU010000016">
    <property type="protein sequence ID" value="KAK0496131.1"/>
    <property type="molecule type" value="Genomic_DNA"/>
</dbReference>
<protein>
    <submittedName>
        <fullName evidence="2">Uncharacterized protein</fullName>
    </submittedName>
</protein>
<feature type="compositionally biased region" description="Low complexity" evidence="1">
    <location>
        <begin position="443"/>
        <end position="453"/>
    </location>
</feature>
<feature type="compositionally biased region" description="Basic and acidic residues" evidence="1">
    <location>
        <begin position="204"/>
        <end position="214"/>
    </location>
</feature>
<dbReference type="AlphaFoldDB" id="A0AA39Q6C4"/>
<dbReference type="Proteomes" id="UP001175228">
    <property type="component" value="Unassembled WGS sequence"/>
</dbReference>
<keyword evidence="3" id="KW-1185">Reference proteome</keyword>
<evidence type="ECO:0000313" key="3">
    <source>
        <dbReference type="Proteomes" id="UP001175228"/>
    </source>
</evidence>
<comment type="caution">
    <text evidence="2">The sequence shown here is derived from an EMBL/GenBank/DDBJ whole genome shotgun (WGS) entry which is preliminary data.</text>
</comment>
<reference evidence="2" key="1">
    <citation type="submission" date="2023-06" db="EMBL/GenBank/DDBJ databases">
        <authorList>
            <consortium name="Lawrence Berkeley National Laboratory"/>
            <person name="Ahrendt S."/>
            <person name="Sahu N."/>
            <person name="Indic B."/>
            <person name="Wong-Bajracharya J."/>
            <person name="Merenyi Z."/>
            <person name="Ke H.-M."/>
            <person name="Monk M."/>
            <person name="Kocsube S."/>
            <person name="Drula E."/>
            <person name="Lipzen A."/>
            <person name="Balint B."/>
            <person name="Henrissat B."/>
            <person name="Andreopoulos B."/>
            <person name="Martin F.M."/>
            <person name="Harder C.B."/>
            <person name="Rigling D."/>
            <person name="Ford K.L."/>
            <person name="Foster G.D."/>
            <person name="Pangilinan J."/>
            <person name="Papanicolaou A."/>
            <person name="Barry K."/>
            <person name="LaButti K."/>
            <person name="Viragh M."/>
            <person name="Koriabine M."/>
            <person name="Yan M."/>
            <person name="Riley R."/>
            <person name="Champramary S."/>
            <person name="Plett K.L."/>
            <person name="Tsai I.J."/>
            <person name="Slot J."/>
            <person name="Sipos G."/>
            <person name="Plett J."/>
            <person name="Nagy L.G."/>
            <person name="Grigoriev I.V."/>
        </authorList>
    </citation>
    <scope>NUCLEOTIDE SEQUENCE</scope>
    <source>
        <strain evidence="2">HWK02</strain>
    </source>
</reference>
<evidence type="ECO:0000256" key="1">
    <source>
        <dbReference type="SAM" id="MobiDB-lite"/>
    </source>
</evidence>
<accession>A0AA39Q6C4</accession>